<reference evidence="2 3" key="1">
    <citation type="submission" date="2023-12" db="EMBL/GenBank/DDBJ databases">
        <title>Streptomyces sp. V4-01.</title>
        <authorList>
            <person name="Somphong A."/>
            <person name="Phongsopitanun W."/>
        </authorList>
    </citation>
    <scope>NUCLEOTIDE SEQUENCE [LARGE SCALE GENOMIC DNA]</scope>
    <source>
        <strain evidence="2 3">V4-01</strain>
    </source>
</reference>
<evidence type="ECO:0000313" key="2">
    <source>
        <dbReference type="EMBL" id="MEE4545548.1"/>
    </source>
</evidence>
<proteinExistence type="predicted"/>
<dbReference type="RefSeq" id="WP_330799234.1">
    <property type="nucleotide sequence ID" value="NZ_JAZEWV010000031.1"/>
</dbReference>
<dbReference type="Gene3D" id="3.30.559.10">
    <property type="entry name" value="Chloramphenicol acetyltransferase-like domain"/>
    <property type="match status" value="1"/>
</dbReference>
<accession>A0ABU7PIP1</accession>
<evidence type="ECO:0000313" key="3">
    <source>
        <dbReference type="Proteomes" id="UP001344658"/>
    </source>
</evidence>
<protein>
    <submittedName>
        <fullName evidence="2">Condensation domain-containing protein</fullName>
    </submittedName>
</protein>
<dbReference type="PANTHER" id="PTHR45527">
    <property type="entry name" value="NONRIBOSOMAL PEPTIDE SYNTHETASE"/>
    <property type="match status" value="1"/>
</dbReference>
<sequence>MTESAERPSPLSAAQLGFWYAQALAPGSRYDVVAEYLDIRGHVDPDLMQAACCQAIDETNTLRSRIAADGPAPRQTLISRLDFEIPMVDLTGAADPEAEAHAWMQADARRPVDIRDFPLFRFALLRLGPRRHFWYQRFHHAAMDGYATTLFRDWLGVLYTALANGTRPPEHDMVQLAELVAEEETYRASPAFADDRAYWQARFPDGITRTSLSAQPPTGPRQEFIREDGRLPRALLGELRAAARGMRTSWSAVLVAAVAVYTHALTGTEEFTLGLPVSGRRTPAARRGLAAMSNLLPLRMRVTPGATVAELVRQATAEIRGALRHQRYRYEDLRRDLRAVDDTGLFGPFVNIINFATDPRFGEHTATTHVLTYGAVEDFSIAVCEWDDDSDFGFSVYANPALHTPEEVRRHLDRLIQVIGRVAAAGHTAKVASIAVLTDRELHEVPSLSAGAPSVGAPSVGGVSVGAPSVGGVSGGVASAGGVSGGG</sequence>
<organism evidence="2 3">
    <name type="scientific">Actinacidiphila polyblastidii</name>
    <dbReference type="NCBI Taxonomy" id="3110430"/>
    <lineage>
        <taxon>Bacteria</taxon>
        <taxon>Bacillati</taxon>
        <taxon>Actinomycetota</taxon>
        <taxon>Actinomycetes</taxon>
        <taxon>Kitasatosporales</taxon>
        <taxon>Streptomycetaceae</taxon>
        <taxon>Actinacidiphila</taxon>
    </lineage>
</organism>
<dbReference type="InterPro" id="IPR023213">
    <property type="entry name" value="CAT-like_dom_sf"/>
</dbReference>
<dbReference type="Gene3D" id="3.30.559.30">
    <property type="entry name" value="Nonribosomal peptide synthetase, condensation domain"/>
    <property type="match status" value="1"/>
</dbReference>
<evidence type="ECO:0000259" key="1">
    <source>
        <dbReference type="Pfam" id="PF00668"/>
    </source>
</evidence>
<dbReference type="Pfam" id="PF00668">
    <property type="entry name" value="Condensation"/>
    <property type="match status" value="1"/>
</dbReference>
<dbReference type="InterPro" id="IPR001242">
    <property type="entry name" value="Condensation_dom"/>
</dbReference>
<keyword evidence="3" id="KW-1185">Reference proteome</keyword>
<dbReference type="PANTHER" id="PTHR45527:SF14">
    <property type="entry name" value="PLIPASTATIN SYNTHASE SUBUNIT B"/>
    <property type="match status" value="1"/>
</dbReference>
<dbReference type="Proteomes" id="UP001344658">
    <property type="component" value="Unassembled WGS sequence"/>
</dbReference>
<dbReference type="EMBL" id="JAZEWV010000031">
    <property type="protein sequence ID" value="MEE4545548.1"/>
    <property type="molecule type" value="Genomic_DNA"/>
</dbReference>
<gene>
    <name evidence="2" type="ORF">V2S66_26720</name>
</gene>
<feature type="non-terminal residue" evidence="2">
    <location>
        <position position="487"/>
    </location>
</feature>
<dbReference type="SUPFAM" id="SSF52777">
    <property type="entry name" value="CoA-dependent acyltransferases"/>
    <property type="match status" value="2"/>
</dbReference>
<feature type="domain" description="Condensation" evidence="1">
    <location>
        <begin position="9"/>
        <end position="441"/>
    </location>
</feature>
<name>A0ABU7PIP1_9ACTN</name>
<comment type="caution">
    <text evidence="2">The sequence shown here is derived from an EMBL/GenBank/DDBJ whole genome shotgun (WGS) entry which is preliminary data.</text>
</comment>